<reference evidence="2" key="1">
    <citation type="submission" date="2017-04" db="EMBL/GenBank/DDBJ databases">
        <authorList>
            <person name="Varghese N."/>
            <person name="Submissions S."/>
        </authorList>
    </citation>
    <scope>NUCLEOTIDE SEQUENCE [LARGE SCALE GENOMIC DNA]</scope>
    <source>
        <strain evidence="2">DSM 19835</strain>
    </source>
</reference>
<evidence type="ECO:0000313" key="2">
    <source>
        <dbReference type="Proteomes" id="UP000193420"/>
    </source>
</evidence>
<keyword evidence="2" id="KW-1185">Reference proteome</keyword>
<dbReference type="SUPFAM" id="SSF50331">
    <property type="entry name" value="MOP-like"/>
    <property type="match status" value="1"/>
</dbReference>
<proteinExistence type="predicted"/>
<gene>
    <name evidence="1" type="ORF">SAMN03080602_00260</name>
</gene>
<dbReference type="InterPro" id="IPR008995">
    <property type="entry name" value="Mo/tungstate-bd_C_term_dom"/>
</dbReference>
<dbReference type="AlphaFoldDB" id="A0A1X7I0Y5"/>
<dbReference type="Gene3D" id="2.40.50.100">
    <property type="match status" value="1"/>
</dbReference>
<accession>A0A1X7I0Y5</accession>
<protein>
    <recommendedName>
        <fullName evidence="3">TOBE domain-containing protein</fullName>
    </recommendedName>
</protein>
<dbReference type="Proteomes" id="UP000193420">
    <property type="component" value="Unassembled WGS sequence"/>
</dbReference>
<name>A0A1X7I0Y5_9FLAO</name>
<organism evidence="1 2">
    <name type="scientific">Arenibacter troitsensis</name>
    <dbReference type="NCBI Taxonomy" id="188872"/>
    <lineage>
        <taxon>Bacteria</taxon>
        <taxon>Pseudomonadati</taxon>
        <taxon>Bacteroidota</taxon>
        <taxon>Flavobacteriia</taxon>
        <taxon>Flavobacteriales</taxon>
        <taxon>Flavobacteriaceae</taxon>
        <taxon>Arenibacter</taxon>
    </lineage>
</organism>
<dbReference type="STRING" id="188872.SAMN03080602_00260"/>
<sequence length="117" mass="12733">MSIVFVTTDSGEELMSVVIDTPESAPYLKSGNKVNVLFKETEVAVSSQKELNISLENRIAGIITHIEVGVLLSRLMLETKIGEVIAIISTMSVGQMGLVEKMNVMIMVKLNEIILAP</sequence>
<evidence type="ECO:0000313" key="1">
    <source>
        <dbReference type="EMBL" id="SMG07626.1"/>
    </source>
</evidence>
<evidence type="ECO:0008006" key="3">
    <source>
        <dbReference type="Google" id="ProtNLM"/>
    </source>
</evidence>
<dbReference type="EMBL" id="FXAO01000001">
    <property type="protein sequence ID" value="SMG07626.1"/>
    <property type="molecule type" value="Genomic_DNA"/>
</dbReference>